<evidence type="ECO:0000313" key="3">
    <source>
        <dbReference type="Proteomes" id="UP001152320"/>
    </source>
</evidence>
<feature type="region of interest" description="Disordered" evidence="1">
    <location>
        <begin position="5"/>
        <end position="141"/>
    </location>
</feature>
<feature type="region of interest" description="Disordered" evidence="1">
    <location>
        <begin position="225"/>
        <end position="281"/>
    </location>
</feature>
<comment type="caution">
    <text evidence="2">The sequence shown here is derived from an EMBL/GenBank/DDBJ whole genome shotgun (WGS) entry which is preliminary data.</text>
</comment>
<dbReference type="AlphaFoldDB" id="A0A9Q1CIK5"/>
<name>A0A9Q1CIK5_HOLLE</name>
<feature type="compositionally biased region" description="Basic and acidic residues" evidence="1">
    <location>
        <begin position="225"/>
        <end position="246"/>
    </location>
</feature>
<organism evidence="2 3">
    <name type="scientific">Holothuria leucospilota</name>
    <name type="common">Black long sea cucumber</name>
    <name type="synonym">Mertensiothuria leucospilota</name>
    <dbReference type="NCBI Taxonomy" id="206669"/>
    <lineage>
        <taxon>Eukaryota</taxon>
        <taxon>Metazoa</taxon>
        <taxon>Echinodermata</taxon>
        <taxon>Eleutherozoa</taxon>
        <taxon>Echinozoa</taxon>
        <taxon>Holothuroidea</taxon>
        <taxon>Aspidochirotacea</taxon>
        <taxon>Aspidochirotida</taxon>
        <taxon>Holothuriidae</taxon>
        <taxon>Holothuria</taxon>
    </lineage>
</organism>
<dbReference type="EMBL" id="JAIZAY010000003">
    <property type="protein sequence ID" value="KAJ8045948.1"/>
    <property type="molecule type" value="Genomic_DNA"/>
</dbReference>
<keyword evidence="3" id="KW-1185">Reference proteome</keyword>
<reference evidence="2" key="1">
    <citation type="submission" date="2021-10" db="EMBL/GenBank/DDBJ databases">
        <title>Tropical sea cucumber genome reveals ecological adaptation and Cuvierian tubules defense mechanism.</title>
        <authorList>
            <person name="Chen T."/>
        </authorList>
    </citation>
    <scope>NUCLEOTIDE SEQUENCE</scope>
    <source>
        <strain evidence="2">Nanhai2018</strain>
        <tissue evidence="2">Muscle</tissue>
    </source>
</reference>
<dbReference type="Proteomes" id="UP001152320">
    <property type="component" value="Chromosome 3"/>
</dbReference>
<accession>A0A9Q1CIK5</accession>
<gene>
    <name evidence="2" type="ORF">HOLleu_09072</name>
</gene>
<evidence type="ECO:0000313" key="2">
    <source>
        <dbReference type="EMBL" id="KAJ8045948.1"/>
    </source>
</evidence>
<protein>
    <submittedName>
        <fullName evidence="2">Uncharacterized protein</fullName>
    </submittedName>
</protein>
<sequence length="297" mass="33042">MLQIYGRYSGRGHHNQQFEYSGGRGRYHRNFDGDGGKGNRKGRGTRNFYRGSDRRHDENRNVGQNRVDVTPSAEEECASPLSNPMDQWEPSGGEDWETAEDKILAESPSAPEGELWKPSPNQDPLSGPIGTWEPPEEERQWEEDMENNKMSVGEKVQTWQHSGVLGGIPLDQIDNDMGPSMDVPLSKPDAAHLPEEDAAALVDAEASHLVENIQIGEDVDDRLKENKDNVKGKRHLEPLIIPERDGQPSNVTSPLSAGSLKTPTDLHQDWSVSPVGFPSQGLHTVEEGTNVYQFDMK</sequence>
<evidence type="ECO:0000256" key="1">
    <source>
        <dbReference type="SAM" id="MobiDB-lite"/>
    </source>
</evidence>
<proteinExistence type="predicted"/>
<feature type="compositionally biased region" description="Basic and acidic residues" evidence="1">
    <location>
        <begin position="51"/>
        <end position="60"/>
    </location>
</feature>
<feature type="compositionally biased region" description="Polar residues" evidence="1">
    <location>
        <begin position="247"/>
        <end position="262"/>
    </location>
</feature>